<gene>
    <name evidence="1" type="ORF">HD842_001330</name>
</gene>
<dbReference type="CDD" id="cd14744">
    <property type="entry name" value="PAAR_CT_2"/>
    <property type="match status" value="1"/>
</dbReference>
<name>A0A7W9WYL7_9BURK</name>
<evidence type="ECO:0000313" key="2">
    <source>
        <dbReference type="Proteomes" id="UP000540787"/>
    </source>
</evidence>
<dbReference type="EMBL" id="JACHBX010000001">
    <property type="protein sequence ID" value="MBB6133219.1"/>
    <property type="molecule type" value="Genomic_DNA"/>
</dbReference>
<comment type="caution">
    <text evidence="1">The sequence shown here is derived from an EMBL/GenBank/DDBJ whole genome shotgun (WGS) entry which is preliminary data.</text>
</comment>
<dbReference type="RefSeq" id="WP_183552495.1">
    <property type="nucleotide sequence ID" value="NZ_JACHBX010000001.1"/>
</dbReference>
<dbReference type="InterPro" id="IPR008727">
    <property type="entry name" value="PAAR_motif"/>
</dbReference>
<dbReference type="Pfam" id="PF05488">
    <property type="entry name" value="PAAR_motif"/>
    <property type="match status" value="1"/>
</dbReference>
<organism evidence="1 2">
    <name type="scientific">Massilia aurea</name>
    <dbReference type="NCBI Taxonomy" id="373040"/>
    <lineage>
        <taxon>Bacteria</taxon>
        <taxon>Pseudomonadati</taxon>
        <taxon>Pseudomonadota</taxon>
        <taxon>Betaproteobacteria</taxon>
        <taxon>Burkholderiales</taxon>
        <taxon>Oxalobacteraceae</taxon>
        <taxon>Telluria group</taxon>
        <taxon>Massilia</taxon>
    </lineage>
</organism>
<dbReference type="Proteomes" id="UP000540787">
    <property type="component" value="Unassembled WGS sequence"/>
</dbReference>
<keyword evidence="2" id="KW-1185">Reference proteome</keyword>
<dbReference type="AlphaFoldDB" id="A0A7W9WYL7"/>
<evidence type="ECO:0000313" key="1">
    <source>
        <dbReference type="EMBL" id="MBB6133219.1"/>
    </source>
</evidence>
<dbReference type="Gene3D" id="2.60.200.60">
    <property type="match status" value="1"/>
</dbReference>
<sequence length="88" mass="9002">MALPIIRLGDMTSHGGRVITASVTHTVAGIGIARVGDKIFCPMPGHGMNVIVNGALTFRIGGRMVALQGHYGACGCMLISSLVSATHG</sequence>
<accession>A0A7W9WYL7</accession>
<reference evidence="1 2" key="1">
    <citation type="submission" date="2020-08" db="EMBL/GenBank/DDBJ databases">
        <title>The Agave Microbiome: Exploring the role of microbial communities in plant adaptations to desert environments.</title>
        <authorList>
            <person name="Partida-Martinez L.P."/>
        </authorList>
    </citation>
    <scope>NUCLEOTIDE SEQUENCE [LARGE SCALE GENOMIC DNA]</scope>
    <source>
        <strain evidence="1 2">AT3.2</strain>
    </source>
</reference>
<proteinExistence type="predicted"/>
<protein>
    <submittedName>
        <fullName evidence="1">Putative Zn-binding protein involved in type VI secretion</fullName>
    </submittedName>
</protein>